<keyword evidence="1" id="KW-0175">Coiled coil</keyword>
<dbReference type="Proteomes" id="UP001162131">
    <property type="component" value="Unassembled WGS sequence"/>
</dbReference>
<protein>
    <submittedName>
        <fullName evidence="2">Uncharacterized protein</fullName>
    </submittedName>
</protein>
<gene>
    <name evidence="2" type="ORF">BSTOLATCC_MIC28918</name>
</gene>
<feature type="coiled-coil region" evidence="1">
    <location>
        <begin position="735"/>
        <end position="762"/>
    </location>
</feature>
<keyword evidence="3" id="KW-1185">Reference proteome</keyword>
<evidence type="ECO:0000313" key="3">
    <source>
        <dbReference type="Proteomes" id="UP001162131"/>
    </source>
</evidence>
<evidence type="ECO:0000313" key="2">
    <source>
        <dbReference type="EMBL" id="CAG9321642.1"/>
    </source>
</evidence>
<feature type="coiled-coil region" evidence="1">
    <location>
        <begin position="1277"/>
        <end position="1325"/>
    </location>
</feature>
<feature type="coiled-coil region" evidence="1">
    <location>
        <begin position="982"/>
        <end position="1009"/>
    </location>
</feature>
<accession>A0AAU9JL99</accession>
<comment type="caution">
    <text evidence="2">The sequence shown here is derived from an EMBL/GenBank/DDBJ whole genome shotgun (WGS) entry which is preliminary data.</text>
</comment>
<name>A0AAU9JL99_9CILI</name>
<dbReference type="EMBL" id="CAJZBQ010000028">
    <property type="protein sequence ID" value="CAG9321642.1"/>
    <property type="molecule type" value="Genomic_DNA"/>
</dbReference>
<sequence length="1381" mass="164580">MKAISKSPFRVQKPASKFWDEDTDTNFTTISEKYKRKYDKIKADLDIEINLRKSIEAKLIESKNLSSLAETKFNQDIKKHLESIFELKEKLRISEIEKAEMSVKLAELNLEIEKIHKENKSLNEGFILLKNELNVSERNLKIWKQKFEEIENHEKQQIIELNRLKCEVEEKDKNISALQSDYKNKLLTEKSKTHGLVKDYLSMKSEMFRKSIKNYKKAATIMMANLLKRNLNHSKMEALLKTKQFAVLKKLNEKACEAYRKNKEKAHLAFYLNSWKFFCKSQISCKAKLSSSLKILKSIFRTKIHNNFIEKFTLWKIKTNKRKKYLLKREKHENEMVSKIFKIKTLKFMKQSFDIWRKETLNLKSANSINFMYKIHEKEKLSLCLSICIQKWKNNAIKTNLESNAKCYSQEMSKLEFSEQQNKCLTKLIKNWNLKNLFNILEKKLMNRYHIFNEIKSYSEDRLNLYQGFKIFARLEKGQTKRKFNQWRVNVYNINIDYLCEQHESHRLDKEDLIANTNELEKVVVDLKDELRSQFIKKADKIDKMLRKNLMRVNFDTIKEIYIKGKRINSAFQALLSIYSAHNRSLGFKFIIDKYQQAIYKIKRRRKVTEYLRKKNFLRKRVVFLILKKLAVVSKFSKKALYRIMKRNKQKEIFNNFKKWKSLTASMDMDDMKQNLNKFKEDQKSTNSKLVQALAIIEESDKIAQMFELNIKQKILRSLYIRFEKKYTEIIYRSLEKWNKTAKEIKNKIKCEKDNAKVLKKALMIFQRKEKIEIKMRVQNKFHNWLLYIRNKFLKTKNIANKCSKLQLWKKSIIMKAWKKYSVETLISKKKLLKELKTQIKLKISSAILKWKSAIEKEKFEETNQKVLSLLQEKEKDFSNMAQMTQYYKLSEINRENTEKALRRLVIGKMIKIIESSNSYFKKDAIYILKQNSLMHKSSEESLMKLGKIKSKFLMKQVFNLWNYCLKVQLKIENAELTMSNKKKMKRYKEKMQNTVEKHEELSSLYESQRNFMKSKLNRVLENKQQILSIKLLKKTLNAWCSLHNQKKCYLKSALKIKEMMAIRLAFGILKKMSISQFKSQFKQIEQAFSIELKKYKERASILLKLLKKEGIPDNFIYEFISINESSSLMRSQLVSPSRKFKKSPTNNIVRKKVENSVRKVVSVLQNPYLLYSFKKWKKTVNQYIEKYQHLNRHQLFNSIKILEKQISGLVSQQEKNLAKITKFQAVLNSHTKNCIKSKNVAVAVIVKTIKNSIFSAFNIWNIARLNTRAQEIIGFLNEKERELFSYKRKILMIEEEKIKGEMKLKKQNEDADKLVFAISELTEERDDLLKQLSDREVSIRKLLKENSTLAIKLSKAQVEAEHLIQLAEDSFMNTEKDLFK</sequence>
<proteinExistence type="predicted"/>
<feature type="coiled-coil region" evidence="1">
    <location>
        <begin position="91"/>
        <end position="181"/>
    </location>
</feature>
<organism evidence="2 3">
    <name type="scientific">Blepharisma stoltei</name>
    <dbReference type="NCBI Taxonomy" id="1481888"/>
    <lineage>
        <taxon>Eukaryota</taxon>
        <taxon>Sar</taxon>
        <taxon>Alveolata</taxon>
        <taxon>Ciliophora</taxon>
        <taxon>Postciliodesmatophora</taxon>
        <taxon>Heterotrichea</taxon>
        <taxon>Heterotrichida</taxon>
        <taxon>Blepharismidae</taxon>
        <taxon>Blepharisma</taxon>
    </lineage>
</organism>
<evidence type="ECO:0000256" key="1">
    <source>
        <dbReference type="SAM" id="Coils"/>
    </source>
</evidence>
<reference evidence="2" key="1">
    <citation type="submission" date="2021-09" db="EMBL/GenBank/DDBJ databases">
        <authorList>
            <consortium name="AG Swart"/>
            <person name="Singh M."/>
            <person name="Singh A."/>
            <person name="Seah K."/>
            <person name="Emmerich C."/>
        </authorList>
    </citation>
    <scope>NUCLEOTIDE SEQUENCE</scope>
    <source>
        <strain evidence="2">ATCC30299</strain>
    </source>
</reference>